<dbReference type="InterPro" id="IPR003018">
    <property type="entry name" value="GAF"/>
</dbReference>
<dbReference type="GO" id="GO:0006355">
    <property type="term" value="P:regulation of DNA-templated transcription"/>
    <property type="evidence" value="ECO:0007669"/>
    <property type="project" value="InterPro"/>
</dbReference>
<evidence type="ECO:0000313" key="6">
    <source>
        <dbReference type="Proteomes" id="UP000031202"/>
    </source>
</evidence>
<dbReference type="InterPro" id="IPR016032">
    <property type="entry name" value="Sig_transdc_resp-reg_C-effctor"/>
</dbReference>
<dbReference type="PROSITE" id="PS00622">
    <property type="entry name" value="HTH_LUXR_1"/>
    <property type="match status" value="1"/>
</dbReference>
<feature type="domain" description="HTH luxR-type" evidence="4">
    <location>
        <begin position="214"/>
        <end position="279"/>
    </location>
</feature>
<dbReference type="InterPro" id="IPR029016">
    <property type="entry name" value="GAF-like_dom_sf"/>
</dbReference>
<protein>
    <submittedName>
        <fullName evidence="5">DNA-binding protein</fullName>
    </submittedName>
</protein>
<dbReference type="InterPro" id="IPR036388">
    <property type="entry name" value="WH-like_DNA-bd_sf"/>
</dbReference>
<dbReference type="CDD" id="cd06170">
    <property type="entry name" value="LuxR_C_like"/>
    <property type="match status" value="1"/>
</dbReference>
<dbReference type="GO" id="GO:0003677">
    <property type="term" value="F:DNA binding"/>
    <property type="evidence" value="ECO:0007669"/>
    <property type="project" value="UniProtKB-KW"/>
</dbReference>
<dbReference type="RefSeq" id="WP_039412017.1">
    <property type="nucleotide sequence ID" value="NZ_JWSZ01000001.1"/>
</dbReference>
<gene>
    <name evidence="5" type="ORF">RM52_01630</name>
</gene>
<evidence type="ECO:0000256" key="1">
    <source>
        <dbReference type="ARBA" id="ARBA00023015"/>
    </source>
</evidence>
<evidence type="ECO:0000256" key="2">
    <source>
        <dbReference type="ARBA" id="ARBA00023125"/>
    </source>
</evidence>
<dbReference type="InterPro" id="IPR000792">
    <property type="entry name" value="Tscrpt_reg_LuxR_C"/>
</dbReference>
<dbReference type="Gene3D" id="1.10.10.10">
    <property type="entry name" value="Winged helix-like DNA-binding domain superfamily/Winged helix DNA-binding domain"/>
    <property type="match status" value="1"/>
</dbReference>
<dbReference type="Gene3D" id="3.30.450.40">
    <property type="match status" value="1"/>
</dbReference>
<evidence type="ECO:0000313" key="5">
    <source>
        <dbReference type="EMBL" id="KIC60125.1"/>
    </source>
</evidence>
<evidence type="ECO:0000256" key="3">
    <source>
        <dbReference type="ARBA" id="ARBA00023163"/>
    </source>
</evidence>
<dbReference type="SUPFAM" id="SSF55781">
    <property type="entry name" value="GAF domain-like"/>
    <property type="match status" value="1"/>
</dbReference>
<dbReference type="PROSITE" id="PS50043">
    <property type="entry name" value="HTH_LUXR_2"/>
    <property type="match status" value="1"/>
</dbReference>
<name>A0A0B4D7E3_9MICO</name>
<proteinExistence type="predicted"/>
<accession>A0A0B4D7E3</accession>
<dbReference type="EMBL" id="JWSZ01000001">
    <property type="protein sequence ID" value="KIC60125.1"/>
    <property type="molecule type" value="Genomic_DNA"/>
</dbReference>
<keyword evidence="3" id="KW-0804">Transcription</keyword>
<organism evidence="5 6">
    <name type="scientific">Microbacterium hominis</name>
    <dbReference type="NCBI Taxonomy" id="162426"/>
    <lineage>
        <taxon>Bacteria</taxon>
        <taxon>Bacillati</taxon>
        <taxon>Actinomycetota</taxon>
        <taxon>Actinomycetes</taxon>
        <taxon>Micrococcales</taxon>
        <taxon>Microbacteriaceae</taxon>
        <taxon>Microbacterium</taxon>
    </lineage>
</organism>
<dbReference type="PRINTS" id="PR00038">
    <property type="entry name" value="HTHLUXR"/>
</dbReference>
<dbReference type="Proteomes" id="UP000031202">
    <property type="component" value="Unassembled WGS sequence"/>
</dbReference>
<keyword evidence="1" id="KW-0805">Transcription regulation</keyword>
<dbReference type="SUPFAM" id="SSF46894">
    <property type="entry name" value="C-terminal effector domain of the bipartite response regulators"/>
    <property type="match status" value="1"/>
</dbReference>
<sequence>MATPTPLTDSDLLAHAVEDLATRTGLPVAFGGFERANAVEVTSIVGNRTPHLSGLVVHASRGLGGRALVERRPRLALDYRSSRNITHDYDRAILGEGISTLFAVPVLVAGRARGVLYCGSWSPSPFGEATARMALQVASDLATELRVREEVQRRLAVAPASTPGVDPVLREHLRDTYAQVRRIAADVPDAAIRRRLAEIEQRLTDLTRDDGASTETLDVKLSPREIDVLACAALGQTNAEIAVALGLREGTVKSYLQSAMAKLDTGTRHAAVTRARRAGLLP</sequence>
<dbReference type="SMART" id="SM00421">
    <property type="entry name" value="HTH_LUXR"/>
    <property type="match status" value="1"/>
</dbReference>
<reference evidence="5 6" key="1">
    <citation type="submission" date="2014-12" db="EMBL/GenBank/DDBJ databases">
        <title>Genome sequencing of Microbacterium hominis TPW29.</title>
        <authorList>
            <person name="Tan P.W."/>
            <person name="Chan K.-G."/>
        </authorList>
    </citation>
    <scope>NUCLEOTIDE SEQUENCE [LARGE SCALE GENOMIC DNA]</scope>
    <source>
        <strain evidence="5 6">TPW29</strain>
    </source>
</reference>
<comment type="caution">
    <text evidence="5">The sequence shown here is derived from an EMBL/GenBank/DDBJ whole genome shotgun (WGS) entry which is preliminary data.</text>
</comment>
<dbReference type="PANTHER" id="PTHR44688">
    <property type="entry name" value="DNA-BINDING TRANSCRIPTIONAL ACTIVATOR DEVR_DOSR"/>
    <property type="match status" value="1"/>
</dbReference>
<dbReference type="Pfam" id="PF00196">
    <property type="entry name" value="GerE"/>
    <property type="match status" value="1"/>
</dbReference>
<dbReference type="Pfam" id="PF13185">
    <property type="entry name" value="GAF_2"/>
    <property type="match status" value="1"/>
</dbReference>
<dbReference type="PANTHER" id="PTHR44688:SF16">
    <property type="entry name" value="DNA-BINDING TRANSCRIPTIONAL ACTIVATOR DEVR_DOSR"/>
    <property type="match status" value="1"/>
</dbReference>
<keyword evidence="2 5" id="KW-0238">DNA-binding</keyword>
<dbReference type="AlphaFoldDB" id="A0A0B4D7E3"/>
<evidence type="ECO:0000259" key="4">
    <source>
        <dbReference type="PROSITE" id="PS50043"/>
    </source>
</evidence>